<evidence type="ECO:0000259" key="16">
    <source>
        <dbReference type="Pfam" id="PF01490"/>
    </source>
</evidence>
<dbReference type="OMA" id="ANCVNHK"/>
<gene>
    <name evidence="17" type="ORF">GSPATT00032416001</name>
</gene>
<comment type="subcellular location">
    <subcellularLocation>
        <location evidence="1">Late endosome membrane</location>
        <topology evidence="1">Multi-pass membrane protein</topology>
    </subcellularLocation>
    <subcellularLocation>
        <location evidence="2">Lysosome membrane</location>
        <topology evidence="2">Multi-pass membrane protein</topology>
    </subcellularLocation>
</comment>
<accession>A0BUG7</accession>
<evidence type="ECO:0000256" key="9">
    <source>
        <dbReference type="ARBA" id="ARBA00023053"/>
    </source>
</evidence>
<proteinExistence type="inferred from homology"/>
<keyword evidence="6" id="KW-0967">Endosome</keyword>
<feature type="transmembrane region" description="Helical" evidence="15">
    <location>
        <begin position="87"/>
        <end position="120"/>
    </location>
</feature>
<feature type="transmembrane region" description="Helical" evidence="15">
    <location>
        <begin position="140"/>
        <end position="158"/>
    </location>
</feature>
<keyword evidence="5" id="KW-0479">Metal-binding</keyword>
<feature type="transmembrane region" description="Helical" evidence="15">
    <location>
        <begin position="212"/>
        <end position="231"/>
    </location>
</feature>
<evidence type="ECO:0000256" key="5">
    <source>
        <dbReference type="ARBA" id="ARBA00022723"/>
    </source>
</evidence>
<keyword evidence="4 15" id="KW-0812">Transmembrane</keyword>
<dbReference type="AlphaFoldDB" id="A0BUG7"/>
<feature type="domain" description="Amino acid transporter transmembrane" evidence="16">
    <location>
        <begin position="10"/>
        <end position="389"/>
    </location>
</feature>
<dbReference type="PANTHER" id="PTHR22950:SF244">
    <property type="entry name" value="NEUTRAL AMINO ACID TRANSPORTER 9"/>
    <property type="match status" value="1"/>
</dbReference>
<feature type="transmembrane region" description="Helical" evidence="15">
    <location>
        <begin position="295"/>
        <end position="314"/>
    </location>
</feature>
<dbReference type="OrthoDB" id="294730at2759"/>
<feature type="transmembrane region" description="Helical" evidence="15">
    <location>
        <begin position="40"/>
        <end position="66"/>
    </location>
</feature>
<evidence type="ECO:0000256" key="11">
    <source>
        <dbReference type="ARBA" id="ARBA00023157"/>
    </source>
</evidence>
<dbReference type="EMBL" id="CT868018">
    <property type="protein sequence ID" value="CAK62184.1"/>
    <property type="molecule type" value="Genomic_DNA"/>
</dbReference>
<dbReference type="GO" id="GO:0003333">
    <property type="term" value="P:amino acid transmembrane transport"/>
    <property type="evidence" value="ECO:0000318"/>
    <property type="project" value="GO_Central"/>
</dbReference>
<feature type="transmembrane region" description="Helical" evidence="15">
    <location>
        <begin position="243"/>
        <end position="266"/>
    </location>
</feature>
<evidence type="ECO:0000256" key="7">
    <source>
        <dbReference type="ARBA" id="ARBA00022970"/>
    </source>
</evidence>
<feature type="transmembrane region" description="Helical" evidence="15">
    <location>
        <begin position="12"/>
        <end position="34"/>
    </location>
</feature>
<feature type="transmembrane region" description="Helical" evidence="15">
    <location>
        <begin position="422"/>
        <end position="441"/>
    </location>
</feature>
<organism evidence="17 18">
    <name type="scientific">Paramecium tetraurelia</name>
    <dbReference type="NCBI Taxonomy" id="5888"/>
    <lineage>
        <taxon>Eukaryota</taxon>
        <taxon>Sar</taxon>
        <taxon>Alveolata</taxon>
        <taxon>Ciliophora</taxon>
        <taxon>Intramacronucleata</taxon>
        <taxon>Oligohymenophorea</taxon>
        <taxon>Peniculida</taxon>
        <taxon>Parameciidae</taxon>
        <taxon>Paramecium</taxon>
    </lineage>
</organism>
<evidence type="ECO:0000256" key="14">
    <source>
        <dbReference type="ARBA" id="ARBA00038442"/>
    </source>
</evidence>
<dbReference type="GeneID" id="5015366"/>
<evidence type="ECO:0000256" key="6">
    <source>
        <dbReference type="ARBA" id="ARBA00022753"/>
    </source>
</evidence>
<feature type="transmembrane region" description="Helical" evidence="15">
    <location>
        <begin position="359"/>
        <end position="380"/>
    </location>
</feature>
<keyword evidence="10 15" id="KW-0472">Membrane</keyword>
<evidence type="ECO:0000256" key="13">
    <source>
        <dbReference type="ARBA" id="ARBA00023228"/>
    </source>
</evidence>
<evidence type="ECO:0000256" key="8">
    <source>
        <dbReference type="ARBA" id="ARBA00022989"/>
    </source>
</evidence>
<evidence type="ECO:0000256" key="12">
    <source>
        <dbReference type="ARBA" id="ARBA00023180"/>
    </source>
</evidence>
<dbReference type="InParanoid" id="A0BUG7"/>
<evidence type="ECO:0000313" key="17">
    <source>
        <dbReference type="EMBL" id="CAK62184.1"/>
    </source>
</evidence>
<keyword evidence="11" id="KW-1015">Disulfide bond</keyword>
<evidence type="ECO:0000256" key="2">
    <source>
        <dbReference type="ARBA" id="ARBA00004155"/>
    </source>
</evidence>
<name>A0BUG7_PARTE</name>
<feature type="transmembrane region" description="Helical" evidence="15">
    <location>
        <begin position="335"/>
        <end position="353"/>
    </location>
</feature>
<evidence type="ECO:0000256" key="15">
    <source>
        <dbReference type="SAM" id="Phobius"/>
    </source>
</evidence>
<dbReference type="GO" id="GO:0015179">
    <property type="term" value="F:L-amino acid transmembrane transporter activity"/>
    <property type="evidence" value="ECO:0000318"/>
    <property type="project" value="GO_Central"/>
</dbReference>
<dbReference type="eggNOG" id="KOG1305">
    <property type="taxonomic scope" value="Eukaryota"/>
</dbReference>
<sequence>MLAIQRPDKTQSSVQTIVGIVNSMVGSLCLVLPLVFLNYGVISCTVIMIILGFVQYNTCSLLILHLKDQEVDTEHMIKRILGKQWMQAFRFCSGTLLFIVGIIYFQLINLTLYPIITYILSYNDIEFADASEHFVFNKFSIQWQALIVFLPLSTLLLIKDITTIVKIAHYGVIALFAYGIFIIYIFIVNLASEDISQKFEQITLWSWEFSQPAGQFALAFMIHNAIGQLIKNNEKRDNNSRDLAIAYGISGMIYGIVGIFGSIGIWQCIKIIQGFENVSDAQTILNCFKKSDVEIIIIESLFLVHLVTAFPIFNNISKYQILEVLYHKREPSKKVYWGFSVLFMILCLTTQILNIPVGLVISFDGAVCGFLLVYIVPISLHLKCYYTQNKVTLIGDDDDECNTHANCVNHKDKNSIPMFARIAFYALMMGIGIYNLIVQFYDIFKS</sequence>
<keyword evidence="12" id="KW-0325">Glycoprotein</keyword>
<comment type="similarity">
    <text evidence="14">Belongs to the amino acid/polyamine transporter 2 family. SLC38A9 subfamily.</text>
</comment>
<dbReference type="KEGG" id="ptm:GSPATT00032416001"/>
<evidence type="ECO:0000256" key="1">
    <source>
        <dbReference type="ARBA" id="ARBA00004107"/>
    </source>
</evidence>
<dbReference type="Proteomes" id="UP000000600">
    <property type="component" value="Unassembled WGS sequence"/>
</dbReference>
<keyword evidence="8 15" id="KW-1133">Transmembrane helix</keyword>
<evidence type="ECO:0000256" key="4">
    <source>
        <dbReference type="ARBA" id="ARBA00022692"/>
    </source>
</evidence>
<feature type="transmembrane region" description="Helical" evidence="15">
    <location>
        <begin position="170"/>
        <end position="192"/>
    </location>
</feature>
<keyword evidence="7" id="KW-0029">Amino-acid transport</keyword>
<reference evidence="17 18" key="1">
    <citation type="journal article" date="2006" name="Nature">
        <title>Global trends of whole-genome duplications revealed by the ciliate Paramecium tetraurelia.</title>
        <authorList>
            <consortium name="Genoscope"/>
            <person name="Aury J.-M."/>
            <person name="Jaillon O."/>
            <person name="Duret L."/>
            <person name="Noel B."/>
            <person name="Jubin C."/>
            <person name="Porcel B.M."/>
            <person name="Segurens B."/>
            <person name="Daubin V."/>
            <person name="Anthouard V."/>
            <person name="Aiach N."/>
            <person name="Arnaiz O."/>
            <person name="Billaut A."/>
            <person name="Beisson J."/>
            <person name="Blanc I."/>
            <person name="Bouhouche K."/>
            <person name="Camara F."/>
            <person name="Duharcourt S."/>
            <person name="Guigo R."/>
            <person name="Gogendeau D."/>
            <person name="Katinka M."/>
            <person name="Keller A.-M."/>
            <person name="Kissmehl R."/>
            <person name="Klotz C."/>
            <person name="Koll F."/>
            <person name="Le Moue A."/>
            <person name="Lepere C."/>
            <person name="Malinsky S."/>
            <person name="Nowacki M."/>
            <person name="Nowak J.K."/>
            <person name="Plattner H."/>
            <person name="Poulain J."/>
            <person name="Ruiz F."/>
            <person name="Serrano V."/>
            <person name="Zagulski M."/>
            <person name="Dessen P."/>
            <person name="Betermier M."/>
            <person name="Weissenbach J."/>
            <person name="Scarpelli C."/>
            <person name="Schachter V."/>
            <person name="Sperling L."/>
            <person name="Meyer E."/>
            <person name="Cohen J."/>
            <person name="Wincker P."/>
        </authorList>
    </citation>
    <scope>NUCLEOTIDE SEQUENCE [LARGE SCALE GENOMIC DNA]</scope>
    <source>
        <strain evidence="17 18">Stock d4-2</strain>
    </source>
</reference>
<keyword evidence="13" id="KW-0458">Lysosome</keyword>
<dbReference type="GO" id="GO:0046872">
    <property type="term" value="F:metal ion binding"/>
    <property type="evidence" value="ECO:0007669"/>
    <property type="project" value="UniProtKB-KW"/>
</dbReference>
<dbReference type="STRING" id="5888.A0BUG7"/>
<dbReference type="PANTHER" id="PTHR22950">
    <property type="entry name" value="AMINO ACID TRANSPORTER"/>
    <property type="match status" value="1"/>
</dbReference>
<evidence type="ECO:0000256" key="10">
    <source>
        <dbReference type="ARBA" id="ARBA00023136"/>
    </source>
</evidence>
<dbReference type="GO" id="GO:0005765">
    <property type="term" value="C:lysosomal membrane"/>
    <property type="evidence" value="ECO:0000318"/>
    <property type="project" value="GO_Central"/>
</dbReference>
<dbReference type="Pfam" id="PF01490">
    <property type="entry name" value="Aa_trans"/>
    <property type="match status" value="1"/>
</dbReference>
<evidence type="ECO:0000313" key="18">
    <source>
        <dbReference type="Proteomes" id="UP000000600"/>
    </source>
</evidence>
<dbReference type="RefSeq" id="XP_001429582.1">
    <property type="nucleotide sequence ID" value="XM_001429545.1"/>
</dbReference>
<protein>
    <recommendedName>
        <fullName evidence="16">Amino acid transporter transmembrane domain-containing protein</fullName>
    </recommendedName>
</protein>
<dbReference type="InterPro" id="IPR013057">
    <property type="entry name" value="AA_transpt_TM"/>
</dbReference>
<keyword evidence="18" id="KW-1185">Reference proteome</keyword>
<dbReference type="GO" id="GO:0031902">
    <property type="term" value="C:late endosome membrane"/>
    <property type="evidence" value="ECO:0007669"/>
    <property type="project" value="UniProtKB-SubCell"/>
</dbReference>
<keyword evidence="3" id="KW-0813">Transport</keyword>
<evidence type="ECO:0000256" key="3">
    <source>
        <dbReference type="ARBA" id="ARBA00022448"/>
    </source>
</evidence>
<dbReference type="HOGENOM" id="CLU_039251_0_0_1"/>
<keyword evidence="9" id="KW-0915">Sodium</keyword>